<feature type="domain" description="Xylulose 5-phosphate/Fructose 6-phosphate phosphoketolase N-terminal" evidence="1">
    <location>
        <begin position="24"/>
        <end position="320"/>
    </location>
</feature>
<evidence type="ECO:0000259" key="1">
    <source>
        <dbReference type="Pfam" id="PF09364"/>
    </source>
</evidence>
<dbReference type="GO" id="GO:0005975">
    <property type="term" value="P:carbohydrate metabolic process"/>
    <property type="evidence" value="ECO:0007669"/>
    <property type="project" value="InterPro"/>
</dbReference>
<dbReference type="Pfam" id="PF09364">
    <property type="entry name" value="XFP_N"/>
    <property type="match status" value="1"/>
</dbReference>
<comment type="caution">
    <text evidence="2">The sequence shown here is derived from an EMBL/GenBank/DDBJ whole genome shotgun (WGS) entry which is preliminary data.</text>
</comment>
<dbReference type="PANTHER" id="PTHR31273">
    <property type="entry name" value="PHOSPHOKETOLASE-RELATED"/>
    <property type="match status" value="1"/>
</dbReference>
<organism evidence="2 3">
    <name type="scientific">Phenylobacterium soli</name>
    <dbReference type="NCBI Taxonomy" id="2170551"/>
    <lineage>
        <taxon>Bacteria</taxon>
        <taxon>Pseudomonadati</taxon>
        <taxon>Pseudomonadota</taxon>
        <taxon>Alphaproteobacteria</taxon>
        <taxon>Caulobacterales</taxon>
        <taxon>Caulobacteraceae</taxon>
        <taxon>Phenylobacterium</taxon>
    </lineage>
</organism>
<name>A0A328ARU0_9CAUL</name>
<dbReference type="AlphaFoldDB" id="A0A328ARU0"/>
<evidence type="ECO:0000313" key="2">
    <source>
        <dbReference type="EMBL" id="RAK56244.1"/>
    </source>
</evidence>
<dbReference type="Gene3D" id="3.40.50.920">
    <property type="match status" value="1"/>
</dbReference>
<dbReference type="Proteomes" id="UP000249254">
    <property type="component" value="Unassembled WGS sequence"/>
</dbReference>
<dbReference type="InterPro" id="IPR018970">
    <property type="entry name" value="Xul5P/Fru6P_PKetolase_N"/>
</dbReference>
<dbReference type="Pfam" id="PF03894">
    <property type="entry name" value="XFP"/>
    <property type="match status" value="1"/>
</dbReference>
<dbReference type="OrthoDB" id="9768449at2"/>
<gene>
    <name evidence="2" type="ORF">DJ017_05965</name>
</gene>
<dbReference type="InterPro" id="IPR005593">
    <property type="entry name" value="Xul5P/Fru6P_PKetolase"/>
</dbReference>
<proteinExistence type="predicted"/>
<dbReference type="SUPFAM" id="SSF52518">
    <property type="entry name" value="Thiamin diphosphate-binding fold (THDP-binding)"/>
    <property type="match status" value="1"/>
</dbReference>
<dbReference type="PANTHER" id="PTHR31273:SF0">
    <property type="entry name" value="PHOSPHOKETOLASE-RELATED"/>
    <property type="match status" value="1"/>
</dbReference>
<dbReference type="GO" id="GO:0016832">
    <property type="term" value="F:aldehyde-lyase activity"/>
    <property type="evidence" value="ECO:0007669"/>
    <property type="project" value="InterPro"/>
</dbReference>
<keyword evidence="3" id="KW-1185">Reference proteome</keyword>
<evidence type="ECO:0000313" key="3">
    <source>
        <dbReference type="Proteomes" id="UP000249254"/>
    </source>
</evidence>
<protein>
    <submittedName>
        <fullName evidence="2">Xylulose 5-phosphate 3-epimerase</fullName>
    </submittedName>
</protein>
<dbReference type="InterPro" id="IPR009014">
    <property type="entry name" value="Transketo_C/PFOR_II"/>
</dbReference>
<reference evidence="3" key="1">
    <citation type="submission" date="2018-05" db="EMBL/GenBank/DDBJ databases">
        <authorList>
            <person name="Li X."/>
        </authorList>
    </citation>
    <scope>NUCLEOTIDE SEQUENCE [LARGE SCALE GENOMIC DNA]</scope>
    <source>
        <strain evidence="3">LX32</strain>
    </source>
</reference>
<dbReference type="Gene3D" id="3.40.50.970">
    <property type="match status" value="2"/>
</dbReference>
<sequence length="763" mass="82225">MAVLVERLVQRGVWPDPESVYRVLAAADRLTRAAMWLVVHMTYARRVDLSGAPLPEEAFKDDPEGHTGGSLNMVPAFVGYLTANVLSGATRSWVMGQGHCVAAIEAVNVLTGDVSDVERTRYPRTEAGLSQLVSDFYGYQIRPDGRPAAPLGSHLGPTTAGAVAEGGYLGFAELQYVHMPLRGESLVAFLSDGAFEEQRGSDWAPRWWRAEDCGLATPVMILNGRRIEERSEIEQEGGATWLECHLSMSGFDPMVIDGHDPAAFAWAILEAEERVKRFTADPERRYPAPLPYVIARAVKGFGFPGAGTNRAHNLPLEGNPRQDAIARDTFNAASASLFVPKRELAAAIDVLRTHDVQHRPLESRHAAATRNPPALCAPPPAWTEVAASPMDALDAWVVGLVDANPGLRPRVGNPDELRSNHMGRTLDRLKHRVNRPEPGAAEAIDGAVITALNEEAVCGAALGNKGGLNLIISYEAFAVKMLGALRQEIVFARRQKEVGVPPQWISIPLIATSHTWENSKNEQSHQDPTLVEALLGEMSDTARVLFPIDANSAVAGLAEVYRTRGEIACLVVPKRPLPALLAGPIAMEFATRGWGHLAGDPAEADVQIVAVGAYQAIEALEACNRLQARGHRACVTAVLEPGRLRAPRDSLEAAATLGEAALNSAFPPDLPRVLVTHTRPEPMQGLLRRIDPGRDRMLSLGYIGRGGTLDVFGMLFANRCTWGHIVDAAAKVMKAPLSDLLDPCEATAVAGKTNPRALQASLG</sequence>
<dbReference type="InterPro" id="IPR029061">
    <property type="entry name" value="THDP-binding"/>
</dbReference>
<accession>A0A328ARU0</accession>
<dbReference type="EMBL" id="QFYQ01000001">
    <property type="protein sequence ID" value="RAK56244.1"/>
    <property type="molecule type" value="Genomic_DNA"/>
</dbReference>